<dbReference type="InterPro" id="IPR001156">
    <property type="entry name" value="Transferrin-like_dom"/>
</dbReference>
<dbReference type="GO" id="GO:0006826">
    <property type="term" value="P:iron ion transport"/>
    <property type="evidence" value="ECO:0007669"/>
    <property type="project" value="TreeGrafter"/>
</dbReference>
<keyword evidence="4" id="KW-1133">Transmembrane helix</keyword>
<dbReference type="GO" id="GO:0055037">
    <property type="term" value="C:recycling endosome"/>
    <property type="evidence" value="ECO:0007669"/>
    <property type="project" value="TreeGrafter"/>
</dbReference>
<keyword evidence="2" id="KW-0964">Secreted</keyword>
<dbReference type="EMBL" id="JACSEA010000004">
    <property type="protein sequence ID" value="KAF7402321.1"/>
    <property type="molecule type" value="Genomic_DNA"/>
</dbReference>
<proteinExistence type="predicted"/>
<dbReference type="SMART" id="SM00094">
    <property type="entry name" value="TR_FER"/>
    <property type="match status" value="2"/>
</dbReference>
<dbReference type="CDD" id="cd13529">
    <property type="entry name" value="PBP2_transferrin"/>
    <property type="match status" value="2"/>
</dbReference>
<feature type="domain" description="Transferrin-like" evidence="6">
    <location>
        <begin position="467"/>
        <end position="814"/>
    </location>
</feature>
<feature type="transmembrane region" description="Helical" evidence="4">
    <location>
        <begin position="816"/>
        <end position="839"/>
    </location>
</feature>
<keyword evidence="8" id="KW-1185">Reference proteome</keyword>
<protein>
    <recommendedName>
        <fullName evidence="6">Transferrin-like domain-containing protein</fullName>
    </recommendedName>
</protein>
<comment type="caution">
    <text evidence="7">The sequence shown here is derived from an EMBL/GenBank/DDBJ whole genome shotgun (WGS) entry which is preliminary data.</text>
</comment>
<feature type="domain" description="Transferrin-like" evidence="6">
    <location>
        <begin position="27"/>
        <end position="353"/>
    </location>
</feature>
<comment type="subcellular location">
    <subcellularLocation>
        <location evidence="1">Secreted</location>
    </subcellularLocation>
</comment>
<evidence type="ECO:0000256" key="1">
    <source>
        <dbReference type="ARBA" id="ARBA00004613"/>
    </source>
</evidence>
<evidence type="ECO:0000313" key="7">
    <source>
        <dbReference type="EMBL" id="KAF7402321.1"/>
    </source>
</evidence>
<organism evidence="7 8">
    <name type="scientific">Vespula vulgaris</name>
    <name type="common">Yellow jacket</name>
    <name type="synonym">Wasp</name>
    <dbReference type="NCBI Taxonomy" id="7454"/>
    <lineage>
        <taxon>Eukaryota</taxon>
        <taxon>Metazoa</taxon>
        <taxon>Ecdysozoa</taxon>
        <taxon>Arthropoda</taxon>
        <taxon>Hexapoda</taxon>
        <taxon>Insecta</taxon>
        <taxon>Pterygota</taxon>
        <taxon>Neoptera</taxon>
        <taxon>Endopterygota</taxon>
        <taxon>Hymenoptera</taxon>
        <taxon>Apocrita</taxon>
        <taxon>Aculeata</taxon>
        <taxon>Vespoidea</taxon>
        <taxon>Vespidae</taxon>
        <taxon>Vespinae</taxon>
        <taxon>Vespula</taxon>
    </lineage>
</organism>
<dbReference type="PROSITE" id="PS51408">
    <property type="entry name" value="TRANSFERRIN_LIKE_4"/>
    <property type="match status" value="2"/>
</dbReference>
<keyword evidence="4" id="KW-0812">Transmembrane</keyword>
<dbReference type="FunFam" id="3.40.190.10:FF:000095">
    <property type="entry name" value="Lactotransferrin"/>
    <property type="match status" value="1"/>
</dbReference>
<evidence type="ECO:0000313" key="8">
    <source>
        <dbReference type="Proteomes" id="UP000614350"/>
    </source>
</evidence>
<dbReference type="GO" id="GO:0005769">
    <property type="term" value="C:early endosome"/>
    <property type="evidence" value="ECO:0007669"/>
    <property type="project" value="TreeGrafter"/>
</dbReference>
<accession>A0A834K8Z6</accession>
<dbReference type="Pfam" id="PF00405">
    <property type="entry name" value="Transferrin"/>
    <property type="match status" value="2"/>
</dbReference>
<evidence type="ECO:0000259" key="6">
    <source>
        <dbReference type="PROSITE" id="PS51408"/>
    </source>
</evidence>
<feature type="region of interest" description="Disordered" evidence="3">
    <location>
        <begin position="334"/>
        <end position="368"/>
    </location>
</feature>
<sequence>MRIDYVFSIFLIFICTRINGLNTNNTVTWCTVSDDEQNKCAAFSNAVARDVTFFGKSYFTVKCKQAFNKEECMSMLDQEKAEMTTLDAGEVFIAGRYHSLVPIMQEIYESGVNYQYTVAVVKKGSLPDVQALENLRGKKACFAGVGTLASWIIPIHTLMKQGGMEIIDCNNHVKSTIKYFGPSCAVNSLIDKYNPLGDNSDQLCKLCIGKPPTGKCTNADPYAGYEGAFRCLVNAGEIAFLVHTTVQEMTSSTFEFNNITKDQFELLCKDGTRKSVNEYKTCNWGTVPSRAIVTSSATKIEIRRLYQKFLERAVKVLNRKNNFTDIYNNRFDNRQGNFENRPGYEDRYREKDFRYNNRNEYNTDNRNEYDRGFDDGYAKSNSWDREYNDTYNNYSPNDYSETTNIQPIETFDLFESAPKYGLHHNLMFSDSAQDFVSLLEKDQTYTGYLGRSLDSILGVRQCPVNRMTMCVTSDPEMEKCIKMKIALKAQLLKPELLCHKGHSQINCMQAVQNGIADVTVLDASDVYTAGLRFELIPFISEVYNLGTPDYYVVAVAKEEDDNTDLTYLKNKYTCHTGINTAAGWVYPLAYLLSNQWIRGYGCNSVRAAAEYFTKSCVPGALSSEYNTGVPYDNMCDLCHGPSYRYCRRDASEDYFGHTGAFRCLVEGGGDVAFVKHTTVAENTDGKRREFWARNTFTKDFELLCPDGTRRPSTDYEHCNLGKVAANAIVTRGGYYGYNETQINAYINLFIYAQQLYGRKDPDEFSFSMFYSVPPYSDLIFQDATQQLIVIPPEKRQFSAYLGPDFMRARRIVDCNAGAAALEHSIIAALIMFALTYVLAR</sequence>
<dbReference type="GO" id="GO:0005886">
    <property type="term" value="C:plasma membrane"/>
    <property type="evidence" value="ECO:0007669"/>
    <property type="project" value="TreeGrafter"/>
</dbReference>
<gene>
    <name evidence="7" type="ORF">HZH66_004588</name>
</gene>
<evidence type="ECO:0000256" key="2">
    <source>
        <dbReference type="ARBA" id="ARBA00022525"/>
    </source>
</evidence>
<dbReference type="AlphaFoldDB" id="A0A834K8Z6"/>
<reference evidence="7" key="1">
    <citation type="journal article" date="2020" name="G3 (Bethesda)">
        <title>High-Quality Assemblies for Three Invasive Social Wasps from the &lt;i&gt;Vespula&lt;/i&gt; Genus.</title>
        <authorList>
            <person name="Harrop T.W.R."/>
            <person name="Guhlin J."/>
            <person name="McLaughlin G.M."/>
            <person name="Permina E."/>
            <person name="Stockwell P."/>
            <person name="Gilligan J."/>
            <person name="Le Lec M.F."/>
            <person name="Gruber M.A.M."/>
            <person name="Quinn O."/>
            <person name="Lovegrove M."/>
            <person name="Duncan E.J."/>
            <person name="Remnant E.J."/>
            <person name="Van Eeckhoven J."/>
            <person name="Graham B."/>
            <person name="Knapp R.A."/>
            <person name="Langford K.W."/>
            <person name="Kronenberg Z."/>
            <person name="Press M.O."/>
            <person name="Eacker S.M."/>
            <person name="Wilson-Rankin E.E."/>
            <person name="Purcell J."/>
            <person name="Lester P.J."/>
            <person name="Dearden P.K."/>
        </authorList>
    </citation>
    <scope>NUCLEOTIDE SEQUENCE</scope>
    <source>
        <strain evidence="7">Marl-1</strain>
    </source>
</reference>
<dbReference type="PANTHER" id="PTHR11485:SF29">
    <property type="entry name" value="TRANSFERRIN 2"/>
    <property type="match status" value="1"/>
</dbReference>
<feature type="signal peptide" evidence="5">
    <location>
        <begin position="1"/>
        <end position="20"/>
    </location>
</feature>
<feature type="compositionally biased region" description="Basic and acidic residues" evidence="3">
    <location>
        <begin position="342"/>
        <end position="368"/>
    </location>
</feature>
<evidence type="ECO:0000256" key="4">
    <source>
        <dbReference type="SAM" id="Phobius"/>
    </source>
</evidence>
<keyword evidence="4" id="KW-0472">Membrane</keyword>
<dbReference type="SUPFAM" id="SSF53850">
    <property type="entry name" value="Periplasmic binding protein-like II"/>
    <property type="match status" value="2"/>
</dbReference>
<dbReference type="PRINTS" id="PR00422">
    <property type="entry name" value="TRANSFERRIN"/>
</dbReference>
<dbReference type="Gene3D" id="3.40.190.10">
    <property type="entry name" value="Periplasmic binding protein-like II"/>
    <property type="match status" value="5"/>
</dbReference>
<dbReference type="PANTHER" id="PTHR11485">
    <property type="entry name" value="TRANSFERRIN"/>
    <property type="match status" value="1"/>
</dbReference>
<keyword evidence="5" id="KW-0732">Signal</keyword>
<dbReference type="GO" id="GO:0005615">
    <property type="term" value="C:extracellular space"/>
    <property type="evidence" value="ECO:0007669"/>
    <property type="project" value="TreeGrafter"/>
</dbReference>
<name>A0A834K8Z6_VESVU</name>
<feature type="chain" id="PRO_5032953725" description="Transferrin-like domain-containing protein" evidence="5">
    <location>
        <begin position="21"/>
        <end position="840"/>
    </location>
</feature>
<dbReference type="Proteomes" id="UP000614350">
    <property type="component" value="Unassembled WGS sequence"/>
</dbReference>
<evidence type="ECO:0000256" key="5">
    <source>
        <dbReference type="SAM" id="SignalP"/>
    </source>
</evidence>
<evidence type="ECO:0000256" key="3">
    <source>
        <dbReference type="SAM" id="MobiDB-lite"/>
    </source>
</evidence>